<feature type="binding site" evidence="10">
    <location>
        <position position="298"/>
    </location>
    <ligand>
        <name>UDP-N-acetyl-alpha-D-glucosamine</name>
        <dbReference type="ChEBI" id="CHEBI:57705"/>
    </ligand>
</feature>
<dbReference type="GO" id="GO:0050511">
    <property type="term" value="F:undecaprenyldiphospho-muramoylpentapeptide beta-N-acetylglucosaminyltransferase activity"/>
    <property type="evidence" value="ECO:0007669"/>
    <property type="project" value="UniProtKB-UniRule"/>
</dbReference>
<evidence type="ECO:0000256" key="2">
    <source>
        <dbReference type="ARBA" id="ARBA00022618"/>
    </source>
</evidence>
<sequence>MIQKAIISGGGTGGHIFPAVAIANGLKEQNPNIEILFVGAEGKMEMEKVPAAGYKIIGLPIRGLQRKLTLSNLALPFKILKSYFMAKKIIKDFKPDVVVGVGGYASAPTLIAATRLGVPSVVQEQNSFPGKTNIYLSKKVNKICVAHKGLERFFPANKIVFTGNPVRTEVAAIEGKRELALKSFNLSTDKQTILVLGGSLGALTLNNSVQKHLDSLHKADVQVIWQCGKFYKERLSKEVDTNKYSNIVLTDFIPEMQLAYAAADVIISRAGALSVSEIALVGKPSILVPSPNVAEDHQTHNANSLVNEGAALLVKDNTAVEELIPLSLQLLNNPAFQNKLKGNLKALARPNATQDIVQVLMDLKA</sequence>
<keyword evidence="14" id="KW-1185">Reference proteome</keyword>
<feature type="binding site" evidence="10">
    <location>
        <position position="126"/>
    </location>
    <ligand>
        <name>UDP-N-acetyl-alpha-D-glucosamine</name>
        <dbReference type="ChEBI" id="CHEBI:57705"/>
    </ligand>
</feature>
<feature type="domain" description="Glycosyltransferase family 28 N-terminal" evidence="11">
    <location>
        <begin position="6"/>
        <end position="144"/>
    </location>
</feature>
<evidence type="ECO:0000256" key="1">
    <source>
        <dbReference type="ARBA" id="ARBA00022475"/>
    </source>
</evidence>
<dbReference type="InterPro" id="IPR006009">
    <property type="entry name" value="GlcNAc_MurG"/>
</dbReference>
<dbReference type="AlphaFoldDB" id="A0A1I6ZZ11"/>
<keyword evidence="4 10" id="KW-0808">Transferase</keyword>
<accession>A0A1I6ZZ11</accession>
<comment type="function">
    <text evidence="10">Cell wall formation. Catalyzes the transfer of a GlcNAc subunit on undecaprenyl-pyrophosphoryl-MurNAc-pentapeptide (lipid intermediate I) to form undecaprenyl-pyrophosphoryl-MurNAc-(pentapeptide)GlcNAc (lipid intermediate II).</text>
</comment>
<evidence type="ECO:0000256" key="3">
    <source>
        <dbReference type="ARBA" id="ARBA00022676"/>
    </source>
</evidence>
<evidence type="ECO:0000256" key="10">
    <source>
        <dbReference type="HAMAP-Rule" id="MF_00033"/>
    </source>
</evidence>
<feature type="binding site" evidence="10">
    <location>
        <position position="167"/>
    </location>
    <ligand>
        <name>UDP-N-acetyl-alpha-D-glucosamine</name>
        <dbReference type="ChEBI" id="CHEBI:57705"/>
    </ligand>
</feature>
<comment type="subcellular location">
    <subcellularLocation>
        <location evidence="10">Cell membrane</location>
        <topology evidence="10">Peripheral membrane protein</topology>
        <orientation evidence="10">Cytoplasmic side</orientation>
    </subcellularLocation>
</comment>
<evidence type="ECO:0000259" key="11">
    <source>
        <dbReference type="Pfam" id="PF03033"/>
    </source>
</evidence>
<evidence type="ECO:0000256" key="8">
    <source>
        <dbReference type="ARBA" id="ARBA00023306"/>
    </source>
</evidence>
<dbReference type="GO" id="GO:0009252">
    <property type="term" value="P:peptidoglycan biosynthetic process"/>
    <property type="evidence" value="ECO:0007669"/>
    <property type="project" value="UniProtKB-UniRule"/>
</dbReference>
<proteinExistence type="inferred from homology"/>
<feature type="binding site" evidence="10">
    <location>
        <begin position="272"/>
        <end position="277"/>
    </location>
    <ligand>
        <name>UDP-N-acetyl-alpha-D-glucosamine</name>
        <dbReference type="ChEBI" id="CHEBI:57705"/>
    </ligand>
</feature>
<dbReference type="RefSeq" id="WP_090248386.1">
    <property type="nucleotide sequence ID" value="NZ_FPAS01000002.1"/>
</dbReference>
<evidence type="ECO:0000256" key="6">
    <source>
        <dbReference type="ARBA" id="ARBA00022984"/>
    </source>
</evidence>
<comment type="pathway">
    <text evidence="10">Cell wall biogenesis; peptidoglycan biosynthesis.</text>
</comment>
<evidence type="ECO:0000256" key="5">
    <source>
        <dbReference type="ARBA" id="ARBA00022960"/>
    </source>
</evidence>
<keyword evidence="8 10" id="KW-0131">Cell cycle</keyword>
<keyword evidence="2 10" id="KW-0132">Cell division</keyword>
<keyword evidence="6 10" id="KW-0573">Peptidoglycan synthesis</keyword>
<keyword evidence="9 10" id="KW-0961">Cell wall biogenesis/degradation</keyword>
<feature type="binding site" evidence="10">
    <location>
        <begin position="12"/>
        <end position="14"/>
    </location>
    <ligand>
        <name>UDP-N-acetyl-alpha-D-glucosamine</name>
        <dbReference type="ChEBI" id="CHEBI:57705"/>
    </ligand>
</feature>
<dbReference type="EC" id="2.4.1.227" evidence="10"/>
<evidence type="ECO:0000256" key="7">
    <source>
        <dbReference type="ARBA" id="ARBA00023136"/>
    </source>
</evidence>
<dbReference type="GO" id="GO:0008360">
    <property type="term" value="P:regulation of cell shape"/>
    <property type="evidence" value="ECO:0007669"/>
    <property type="project" value="UniProtKB-KW"/>
</dbReference>
<dbReference type="UniPathway" id="UPA00219"/>
<organism evidence="13 14">
    <name type="scientific">Lishizhenia tianjinensis</name>
    <dbReference type="NCBI Taxonomy" id="477690"/>
    <lineage>
        <taxon>Bacteria</taxon>
        <taxon>Pseudomonadati</taxon>
        <taxon>Bacteroidota</taxon>
        <taxon>Flavobacteriia</taxon>
        <taxon>Flavobacteriales</taxon>
        <taxon>Crocinitomicaceae</taxon>
        <taxon>Lishizhenia</taxon>
    </lineage>
</organism>
<dbReference type="Gene3D" id="3.40.50.2000">
    <property type="entry name" value="Glycogen Phosphorylase B"/>
    <property type="match status" value="2"/>
</dbReference>
<feature type="binding site" evidence="10">
    <location>
        <position position="199"/>
    </location>
    <ligand>
        <name>UDP-N-acetyl-alpha-D-glucosamine</name>
        <dbReference type="ChEBI" id="CHEBI:57705"/>
    </ligand>
</feature>
<name>A0A1I6ZZ11_9FLAO</name>
<evidence type="ECO:0000256" key="9">
    <source>
        <dbReference type="ARBA" id="ARBA00023316"/>
    </source>
</evidence>
<dbReference type="GO" id="GO:0005886">
    <property type="term" value="C:plasma membrane"/>
    <property type="evidence" value="ECO:0007669"/>
    <property type="project" value="UniProtKB-SubCell"/>
</dbReference>
<feature type="binding site" evidence="10">
    <location>
        <position position="253"/>
    </location>
    <ligand>
        <name>UDP-N-acetyl-alpha-D-glucosamine</name>
        <dbReference type="ChEBI" id="CHEBI:57705"/>
    </ligand>
</feature>
<dbReference type="Pfam" id="PF04101">
    <property type="entry name" value="Glyco_tran_28_C"/>
    <property type="match status" value="1"/>
</dbReference>
<dbReference type="STRING" id="477690.SAMN05216474_1746"/>
<dbReference type="GO" id="GO:0051301">
    <property type="term" value="P:cell division"/>
    <property type="evidence" value="ECO:0007669"/>
    <property type="project" value="UniProtKB-KW"/>
</dbReference>
<dbReference type="HAMAP" id="MF_00033">
    <property type="entry name" value="MurG"/>
    <property type="match status" value="1"/>
</dbReference>
<dbReference type="PANTHER" id="PTHR21015:SF22">
    <property type="entry name" value="GLYCOSYLTRANSFERASE"/>
    <property type="match status" value="1"/>
</dbReference>
<feature type="domain" description="Glycosyl transferase family 28 C-terminal" evidence="12">
    <location>
        <begin position="192"/>
        <end position="343"/>
    </location>
</feature>
<evidence type="ECO:0000256" key="4">
    <source>
        <dbReference type="ARBA" id="ARBA00022679"/>
    </source>
</evidence>
<comment type="catalytic activity">
    <reaction evidence="10">
        <text>di-trans,octa-cis-undecaprenyl diphospho-N-acetyl-alpha-D-muramoyl-L-alanyl-D-glutamyl-meso-2,6-diaminopimeloyl-D-alanyl-D-alanine + UDP-N-acetyl-alpha-D-glucosamine = di-trans,octa-cis-undecaprenyl diphospho-[N-acetyl-alpha-D-glucosaminyl-(1-&gt;4)]-N-acetyl-alpha-D-muramoyl-L-alanyl-D-glutamyl-meso-2,6-diaminopimeloyl-D-alanyl-D-alanine + UDP + H(+)</text>
        <dbReference type="Rhea" id="RHEA:31227"/>
        <dbReference type="ChEBI" id="CHEBI:15378"/>
        <dbReference type="ChEBI" id="CHEBI:57705"/>
        <dbReference type="ChEBI" id="CHEBI:58223"/>
        <dbReference type="ChEBI" id="CHEBI:61387"/>
        <dbReference type="ChEBI" id="CHEBI:61388"/>
        <dbReference type="EC" id="2.4.1.227"/>
    </reaction>
</comment>
<dbReference type="GO" id="GO:0071555">
    <property type="term" value="P:cell wall organization"/>
    <property type="evidence" value="ECO:0007669"/>
    <property type="project" value="UniProtKB-KW"/>
</dbReference>
<dbReference type="SUPFAM" id="SSF53756">
    <property type="entry name" value="UDP-Glycosyltransferase/glycogen phosphorylase"/>
    <property type="match status" value="1"/>
</dbReference>
<dbReference type="InterPro" id="IPR004276">
    <property type="entry name" value="GlycoTrans_28_N"/>
</dbReference>
<evidence type="ECO:0000259" key="12">
    <source>
        <dbReference type="Pfam" id="PF04101"/>
    </source>
</evidence>
<dbReference type="EMBL" id="FPAS01000002">
    <property type="protein sequence ID" value="SFT67930.1"/>
    <property type="molecule type" value="Genomic_DNA"/>
</dbReference>
<dbReference type="GO" id="GO:0051991">
    <property type="term" value="F:UDP-N-acetyl-D-glucosamine:N-acetylmuramoyl-L-alanyl-D-glutamyl-meso-2,6-diaminopimelyl-D-alanyl-D-alanine-diphosphoundecaprenol 4-beta-N-acetylglucosaminlytransferase activity"/>
    <property type="evidence" value="ECO:0007669"/>
    <property type="project" value="RHEA"/>
</dbReference>
<reference evidence="13 14" key="1">
    <citation type="submission" date="2016-10" db="EMBL/GenBank/DDBJ databases">
        <authorList>
            <person name="de Groot N.N."/>
        </authorList>
    </citation>
    <scope>NUCLEOTIDE SEQUENCE [LARGE SCALE GENOMIC DNA]</scope>
    <source>
        <strain evidence="13 14">CGMCC 1.7005</strain>
    </source>
</reference>
<keyword evidence="5 10" id="KW-0133">Cell shape</keyword>
<keyword evidence="7 10" id="KW-0472">Membrane</keyword>
<dbReference type="GO" id="GO:0005975">
    <property type="term" value="P:carbohydrate metabolic process"/>
    <property type="evidence" value="ECO:0007669"/>
    <property type="project" value="InterPro"/>
</dbReference>
<protein>
    <recommendedName>
        <fullName evidence="10">UDP-N-acetylglucosamine--N-acetylmuramyl-(pentapeptide) pyrophosphoryl-undecaprenol N-acetylglucosamine transferase</fullName>
        <ecNumber evidence="10">2.4.1.227</ecNumber>
    </recommendedName>
    <alternativeName>
        <fullName evidence="10">Undecaprenyl-PP-MurNAc-pentapeptide-UDPGlcNAc GlcNAc transferase</fullName>
    </alternativeName>
</protein>
<evidence type="ECO:0000313" key="13">
    <source>
        <dbReference type="EMBL" id="SFT67930.1"/>
    </source>
</evidence>
<keyword evidence="1 10" id="KW-1003">Cell membrane</keyword>
<dbReference type="Pfam" id="PF03033">
    <property type="entry name" value="Glyco_transf_28"/>
    <property type="match status" value="1"/>
</dbReference>
<dbReference type="InterPro" id="IPR007235">
    <property type="entry name" value="Glyco_trans_28_C"/>
</dbReference>
<dbReference type="CDD" id="cd03785">
    <property type="entry name" value="GT28_MurG"/>
    <property type="match status" value="1"/>
</dbReference>
<keyword evidence="3 10" id="KW-0328">Glycosyltransferase</keyword>
<gene>
    <name evidence="10" type="primary">murG</name>
    <name evidence="13" type="ORF">SAMN05216474_1746</name>
</gene>
<comment type="similarity">
    <text evidence="10">Belongs to the glycosyltransferase 28 family. MurG subfamily.</text>
</comment>
<dbReference type="Proteomes" id="UP000236454">
    <property type="component" value="Unassembled WGS sequence"/>
</dbReference>
<evidence type="ECO:0000313" key="14">
    <source>
        <dbReference type="Proteomes" id="UP000236454"/>
    </source>
</evidence>
<dbReference type="PANTHER" id="PTHR21015">
    <property type="entry name" value="UDP-N-ACETYLGLUCOSAMINE--N-ACETYLMURAMYL-(PENTAPEPTIDE) PYROPHOSPHORYL-UNDECAPRENOL N-ACETYLGLUCOSAMINE TRANSFERASE 1"/>
    <property type="match status" value="1"/>
</dbReference>
<dbReference type="NCBIfam" id="TIGR01133">
    <property type="entry name" value="murG"/>
    <property type="match status" value="1"/>
</dbReference>
<dbReference type="OrthoDB" id="9808936at2"/>